<feature type="repeat" description="ANK" evidence="3">
    <location>
        <begin position="85"/>
        <end position="108"/>
    </location>
</feature>
<comment type="caution">
    <text evidence="4">The sequence shown here is derived from an EMBL/GenBank/DDBJ whole genome shotgun (WGS) entry which is preliminary data.</text>
</comment>
<dbReference type="Pfam" id="PF00023">
    <property type="entry name" value="Ank"/>
    <property type="match status" value="2"/>
</dbReference>
<dbReference type="PROSITE" id="PS50088">
    <property type="entry name" value="ANK_REPEAT"/>
    <property type="match status" value="5"/>
</dbReference>
<evidence type="ECO:0000256" key="3">
    <source>
        <dbReference type="PROSITE-ProRule" id="PRU00023"/>
    </source>
</evidence>
<dbReference type="InterPro" id="IPR002110">
    <property type="entry name" value="Ankyrin_rpt"/>
</dbReference>
<dbReference type="AlphaFoldDB" id="A0A9W5YVY0"/>
<proteinExistence type="predicted"/>
<dbReference type="Pfam" id="PF13637">
    <property type="entry name" value="Ank_4"/>
    <property type="match status" value="1"/>
</dbReference>
<sequence length="578" mass="63812">MDTQVPSETNTTVPLPFLKAAQEMNYDCLDALVAEGKDINTRDERGYTALHRAVTQRPSDLNTVAILLTYGANTLYVFEEENTSRPKTPLHHAAIKGDVRLVSLLLRHARHDPTPRSLKYWTTPLEDAISNGHLAVIEKFIQFFSGDSLLYKPTRGIDDSIILAAKLWYSKALSLILDYRKQHMPRNTNGGPDVLKQAFCEAIRSEACGPSVQGISERTGGPGDNTPSKCANLLIQAGINFNDDEIDRILSITCSNAHLIGVTRLLLNLGPKVMAHHIYRAIESQSYHMVKIVTSYVITSGGEGAMKRDCEPDLVQYAASHGSLDTFEYLSMQLETTSSLSQPITTTESRKTPLIHYAVWGLRQAVVKHLLSMRGSNVNERDENGHTPLMYAFDIVDASEETMRLPVIQLLIEHGVNLHASSIEGLTPLHLAVRLGLTPVVQLLLANRCDPNAKTTTGSDLFLRRNPSFWSPAVHARFRTPLHWAVDRLANVSVDVVMLLLHHGADINAEDGNGVTPLNLLLGEGWCMNGAWESRMAVAHLLLSSGADPDIRDMNGITARQRASQREIEICASNVQMA</sequence>
<feature type="repeat" description="ANK" evidence="3">
    <location>
        <begin position="424"/>
        <end position="456"/>
    </location>
</feature>
<dbReference type="SMART" id="SM00248">
    <property type="entry name" value="ANK"/>
    <property type="match status" value="9"/>
</dbReference>
<dbReference type="Gene3D" id="1.25.40.20">
    <property type="entry name" value="Ankyrin repeat-containing domain"/>
    <property type="match status" value="2"/>
</dbReference>
<evidence type="ECO:0008006" key="6">
    <source>
        <dbReference type="Google" id="ProtNLM"/>
    </source>
</evidence>
<dbReference type="PROSITE" id="PS50297">
    <property type="entry name" value="ANK_REP_REGION"/>
    <property type="match status" value="4"/>
</dbReference>
<evidence type="ECO:0000313" key="4">
    <source>
        <dbReference type="EMBL" id="GKZ24794.1"/>
    </source>
</evidence>
<evidence type="ECO:0000313" key="5">
    <source>
        <dbReference type="Proteomes" id="UP001143548"/>
    </source>
</evidence>
<feature type="repeat" description="ANK" evidence="3">
    <location>
        <begin position="384"/>
        <end position="423"/>
    </location>
</feature>
<evidence type="ECO:0000256" key="1">
    <source>
        <dbReference type="ARBA" id="ARBA00022737"/>
    </source>
</evidence>
<gene>
    <name evidence="4" type="ORF">AbraCBS73388_011794</name>
</gene>
<keyword evidence="1" id="KW-0677">Repeat</keyword>
<dbReference type="PRINTS" id="PR01415">
    <property type="entry name" value="ANKYRIN"/>
</dbReference>
<dbReference type="SUPFAM" id="SSF48403">
    <property type="entry name" value="Ankyrin repeat"/>
    <property type="match status" value="2"/>
</dbReference>
<dbReference type="Proteomes" id="UP001143548">
    <property type="component" value="Unassembled WGS sequence"/>
</dbReference>
<dbReference type="Pfam" id="PF12796">
    <property type="entry name" value="Ank_2"/>
    <property type="match status" value="1"/>
</dbReference>
<feature type="repeat" description="ANK" evidence="3">
    <location>
        <begin position="45"/>
        <end position="73"/>
    </location>
</feature>
<evidence type="ECO:0000256" key="2">
    <source>
        <dbReference type="ARBA" id="ARBA00023043"/>
    </source>
</evidence>
<accession>A0A9W5YVY0</accession>
<reference evidence="4" key="1">
    <citation type="submission" date="2022-07" db="EMBL/GenBank/DDBJ databases">
        <title>Taxonomy of Aspergillus series Nigri: significant species reduction supported by multi-species coalescent approaches.</title>
        <authorList>
            <person name="Bian C."/>
            <person name="Kusuya Y."/>
            <person name="Sklenar F."/>
            <person name="D'hooge E."/>
            <person name="Yaguchi T."/>
            <person name="Takahashi H."/>
            <person name="Hubka V."/>
        </authorList>
    </citation>
    <scope>NUCLEOTIDE SEQUENCE</scope>
    <source>
        <strain evidence="4">CBS 733.88</strain>
    </source>
</reference>
<organism evidence="4 5">
    <name type="scientific">Aspergillus brasiliensis</name>
    <dbReference type="NCBI Taxonomy" id="319629"/>
    <lineage>
        <taxon>Eukaryota</taxon>
        <taxon>Fungi</taxon>
        <taxon>Dikarya</taxon>
        <taxon>Ascomycota</taxon>
        <taxon>Pezizomycotina</taxon>
        <taxon>Eurotiomycetes</taxon>
        <taxon>Eurotiomycetidae</taxon>
        <taxon>Eurotiales</taxon>
        <taxon>Aspergillaceae</taxon>
        <taxon>Aspergillus</taxon>
        <taxon>Aspergillus subgen. Circumdati</taxon>
    </lineage>
</organism>
<name>A0A9W5YVY0_9EURO</name>
<dbReference type="PANTHER" id="PTHR24198:SF165">
    <property type="entry name" value="ANKYRIN REPEAT-CONTAINING PROTEIN-RELATED"/>
    <property type="match status" value="1"/>
</dbReference>
<dbReference type="PANTHER" id="PTHR24198">
    <property type="entry name" value="ANKYRIN REPEAT AND PROTEIN KINASE DOMAIN-CONTAINING PROTEIN"/>
    <property type="match status" value="1"/>
</dbReference>
<dbReference type="EMBL" id="BROQ01000094">
    <property type="protein sequence ID" value="GKZ24794.1"/>
    <property type="molecule type" value="Genomic_DNA"/>
</dbReference>
<keyword evidence="2 3" id="KW-0040">ANK repeat</keyword>
<feature type="repeat" description="ANK" evidence="3">
    <location>
        <begin position="477"/>
        <end position="512"/>
    </location>
</feature>
<dbReference type="InterPro" id="IPR036770">
    <property type="entry name" value="Ankyrin_rpt-contain_sf"/>
</dbReference>
<protein>
    <recommendedName>
        <fullName evidence="6">Ankyrin</fullName>
    </recommendedName>
</protein>